<dbReference type="KEGG" id="tva:5468441"/>
<dbReference type="OMA" id="CNTNITA"/>
<evidence type="ECO:0000256" key="2">
    <source>
        <dbReference type="ARBA" id="ARBA00004496"/>
    </source>
</evidence>
<evidence type="ECO:0000256" key="9">
    <source>
        <dbReference type="ARBA" id="ARBA00023242"/>
    </source>
</evidence>
<dbReference type="Proteomes" id="UP000001542">
    <property type="component" value="Unassembled WGS sequence"/>
</dbReference>
<keyword evidence="5" id="KW-0963">Cytoplasm</keyword>
<reference evidence="10" key="2">
    <citation type="journal article" date="2007" name="Science">
        <title>Draft genome sequence of the sexually transmitted pathogen Trichomonas vaginalis.</title>
        <authorList>
            <person name="Carlton J.M."/>
            <person name="Hirt R.P."/>
            <person name="Silva J.C."/>
            <person name="Delcher A.L."/>
            <person name="Schatz M."/>
            <person name="Zhao Q."/>
            <person name="Wortman J.R."/>
            <person name="Bidwell S.L."/>
            <person name="Alsmark U.C.M."/>
            <person name="Besteiro S."/>
            <person name="Sicheritz-Ponten T."/>
            <person name="Noel C.J."/>
            <person name="Dacks J.B."/>
            <person name="Foster P.G."/>
            <person name="Simillion C."/>
            <person name="Van de Peer Y."/>
            <person name="Miranda-Saavedra D."/>
            <person name="Barton G.J."/>
            <person name="Westrop G.D."/>
            <person name="Mueller S."/>
            <person name="Dessi D."/>
            <person name="Fiori P.L."/>
            <person name="Ren Q."/>
            <person name="Paulsen I."/>
            <person name="Zhang H."/>
            <person name="Bastida-Corcuera F.D."/>
            <person name="Simoes-Barbosa A."/>
            <person name="Brown M.T."/>
            <person name="Hayes R.D."/>
            <person name="Mukherjee M."/>
            <person name="Okumura C.Y."/>
            <person name="Schneider R."/>
            <person name="Smith A.J."/>
            <person name="Vanacova S."/>
            <person name="Villalvazo M."/>
            <person name="Haas B.J."/>
            <person name="Pertea M."/>
            <person name="Feldblyum T.V."/>
            <person name="Utterback T.R."/>
            <person name="Shu C.L."/>
            <person name="Osoegawa K."/>
            <person name="de Jong P.J."/>
            <person name="Hrdy I."/>
            <person name="Horvathova L."/>
            <person name="Zubacova Z."/>
            <person name="Dolezal P."/>
            <person name="Malik S.B."/>
            <person name="Logsdon J.M. Jr."/>
            <person name="Henze K."/>
            <person name="Gupta A."/>
            <person name="Wang C.C."/>
            <person name="Dunne R.L."/>
            <person name="Upcroft J.A."/>
            <person name="Upcroft P."/>
            <person name="White O."/>
            <person name="Salzberg S.L."/>
            <person name="Tang P."/>
            <person name="Chiu C.-H."/>
            <person name="Lee Y.-S."/>
            <person name="Embley T.M."/>
            <person name="Coombs G.H."/>
            <person name="Mottram J.C."/>
            <person name="Tachezy J."/>
            <person name="Fraser-Liggett C.M."/>
            <person name="Johnson P.J."/>
        </authorList>
    </citation>
    <scope>NUCLEOTIDE SEQUENCE [LARGE SCALE GENOMIC DNA]</scope>
    <source>
        <strain evidence="10">G3</strain>
    </source>
</reference>
<dbReference type="GO" id="GO:0005737">
    <property type="term" value="C:cytoplasm"/>
    <property type="evidence" value="ECO:0007669"/>
    <property type="project" value="UniProtKB-SubCell"/>
</dbReference>
<keyword evidence="9" id="KW-0539">Nucleus</keyword>
<comment type="similarity">
    <text evidence="3">Belongs to the CNOT11 family.</text>
</comment>
<evidence type="ECO:0000256" key="3">
    <source>
        <dbReference type="ARBA" id="ARBA00008030"/>
    </source>
</evidence>
<dbReference type="STRING" id="5722.A2D9M6"/>
<gene>
    <name evidence="10" type="ORF">TVAG_076290</name>
</gene>
<dbReference type="GO" id="GO:0005634">
    <property type="term" value="C:nucleus"/>
    <property type="evidence" value="ECO:0007669"/>
    <property type="project" value="UniProtKB-SubCell"/>
</dbReference>
<dbReference type="VEuPathDB" id="TrichDB:TVAG_076290"/>
<keyword evidence="8" id="KW-0804">Transcription</keyword>
<dbReference type="eggNOG" id="KOG4508">
    <property type="taxonomic scope" value="Eukaryota"/>
</dbReference>
<dbReference type="Pfam" id="PF10155">
    <property type="entry name" value="CNOT11"/>
    <property type="match status" value="1"/>
</dbReference>
<comment type="subcellular location">
    <subcellularLocation>
        <location evidence="2">Cytoplasm</location>
    </subcellularLocation>
    <subcellularLocation>
        <location evidence="1">Nucleus</location>
    </subcellularLocation>
</comment>
<evidence type="ECO:0000256" key="1">
    <source>
        <dbReference type="ARBA" id="ARBA00004123"/>
    </source>
</evidence>
<keyword evidence="6" id="KW-0805">Transcription regulation</keyword>
<evidence type="ECO:0000256" key="8">
    <source>
        <dbReference type="ARBA" id="ARBA00023163"/>
    </source>
</evidence>
<evidence type="ECO:0000313" key="11">
    <source>
        <dbReference type="Proteomes" id="UP000001542"/>
    </source>
</evidence>
<dbReference type="PANTHER" id="PTHR15975:SF0">
    <property type="entry name" value="CCR4-NOT TRANSCRIPTION COMPLEX SUBUNIT 11"/>
    <property type="match status" value="1"/>
</dbReference>
<evidence type="ECO:0000313" key="10">
    <source>
        <dbReference type="EMBL" id="EAY22882.1"/>
    </source>
</evidence>
<dbReference type="AlphaFoldDB" id="A2D9M6"/>
<keyword evidence="11" id="KW-1185">Reference proteome</keyword>
<proteinExistence type="inferred from homology"/>
<evidence type="ECO:0000256" key="6">
    <source>
        <dbReference type="ARBA" id="ARBA00023015"/>
    </source>
</evidence>
<keyword evidence="7" id="KW-0943">RNA-mediated gene silencing</keyword>
<evidence type="ECO:0000256" key="7">
    <source>
        <dbReference type="ARBA" id="ARBA00023158"/>
    </source>
</evidence>
<dbReference type="InterPro" id="IPR019312">
    <property type="entry name" value="CNOT11"/>
</dbReference>
<dbReference type="GO" id="GO:0031047">
    <property type="term" value="P:regulatory ncRNA-mediated gene silencing"/>
    <property type="evidence" value="ECO:0007669"/>
    <property type="project" value="UniProtKB-KW"/>
</dbReference>
<reference evidence="10" key="1">
    <citation type="submission" date="2006-10" db="EMBL/GenBank/DDBJ databases">
        <authorList>
            <person name="Amadeo P."/>
            <person name="Zhao Q."/>
            <person name="Wortman J."/>
            <person name="Fraser-Liggett C."/>
            <person name="Carlton J."/>
        </authorList>
    </citation>
    <scope>NUCLEOTIDE SEQUENCE</scope>
    <source>
        <strain evidence="10">G3</strain>
    </source>
</reference>
<dbReference type="PANTHER" id="PTHR15975">
    <property type="entry name" value="CCR4-NOT TRANSCRIPTION COMPLEX SUBUNIT 11"/>
    <property type="match status" value="1"/>
</dbReference>
<name>A2D9M6_TRIV3</name>
<sequence length="400" mass="44830">MLSLDKTKELISIITNTTDTLSNLQTTLKSAMDMKNTVISLKYLSILLADGVLDHQQQIVTVWIIYKSFETESFDEHPFKPLFSYIFDIRQSKPNTYSPKLYDILGCILSNHNVDDIGDYSVSQILGPNFSLSAPEPSDVHIGKYNFTRLSPLIIDQSVSDEPKISQIDVLTELMQNVSYCSDFDPPYIRPEPELSPLFEHELEQTFIVSGSEPMMIFDENHSAESTNVAKKLLTRASKSPLSATETKNLCNHIASDPSILDDFIDDKSIIEILDMNPRIVEIAIKTNAPKYAQYIDSILKVPLSDGTTDVIQAIILSSSDRLTSLRTFCNTNITAIRSARDNVGAQKIARLFCKLLTDLIKDGIKLDGTLTMSIASFCDDMRRRNIKEAVALQQTLKTD</sequence>
<dbReference type="GO" id="GO:0030014">
    <property type="term" value="C:CCR4-NOT complex"/>
    <property type="evidence" value="ECO:0000318"/>
    <property type="project" value="GO_Central"/>
</dbReference>
<evidence type="ECO:0000256" key="5">
    <source>
        <dbReference type="ARBA" id="ARBA00022490"/>
    </source>
</evidence>
<evidence type="ECO:0000256" key="4">
    <source>
        <dbReference type="ARBA" id="ARBA00014872"/>
    </source>
</evidence>
<dbReference type="VEuPathDB" id="TrichDB:TVAGG3_0292740"/>
<dbReference type="RefSeq" id="XP_001583868.1">
    <property type="nucleotide sequence ID" value="XM_001583818.1"/>
</dbReference>
<dbReference type="OrthoDB" id="10265389at2759"/>
<accession>A2D9M6</accession>
<dbReference type="InParanoid" id="A2D9M6"/>
<dbReference type="EMBL" id="DS113181">
    <property type="protein sequence ID" value="EAY22882.1"/>
    <property type="molecule type" value="Genomic_DNA"/>
</dbReference>
<organism evidence="10 11">
    <name type="scientific">Trichomonas vaginalis (strain ATCC PRA-98 / G3)</name>
    <dbReference type="NCBI Taxonomy" id="412133"/>
    <lineage>
        <taxon>Eukaryota</taxon>
        <taxon>Metamonada</taxon>
        <taxon>Parabasalia</taxon>
        <taxon>Trichomonadida</taxon>
        <taxon>Trichomonadidae</taxon>
        <taxon>Trichomonas</taxon>
    </lineage>
</organism>
<protein>
    <recommendedName>
        <fullName evidence="4">CCR4-NOT transcription complex subunit 11</fullName>
    </recommendedName>
</protein>
<dbReference type="SMR" id="A2D9M6"/>